<dbReference type="InterPro" id="IPR011545">
    <property type="entry name" value="DEAD/DEAH_box_helicase_dom"/>
</dbReference>
<gene>
    <name evidence="9" type="ORF">ECRASSUSDP1_LOCUS2348</name>
</gene>
<dbReference type="PANTHER" id="PTHR18934">
    <property type="entry name" value="ATP-DEPENDENT RNA HELICASE"/>
    <property type="match status" value="1"/>
</dbReference>
<dbReference type="GO" id="GO:0005524">
    <property type="term" value="F:ATP binding"/>
    <property type="evidence" value="ECO:0007669"/>
    <property type="project" value="UniProtKB-KW"/>
</dbReference>
<dbReference type="SMART" id="SM00490">
    <property type="entry name" value="HELICc"/>
    <property type="match status" value="1"/>
</dbReference>
<dbReference type="PROSITE" id="PS51192">
    <property type="entry name" value="HELICASE_ATP_BIND_1"/>
    <property type="match status" value="1"/>
</dbReference>
<dbReference type="InterPro" id="IPR001650">
    <property type="entry name" value="Helicase_C-like"/>
</dbReference>
<dbReference type="CDD" id="cd17917">
    <property type="entry name" value="DEXHc_RHA-like"/>
    <property type="match status" value="1"/>
</dbReference>
<dbReference type="InterPro" id="IPR014001">
    <property type="entry name" value="Helicase_ATP-bd"/>
</dbReference>
<dbReference type="Gene3D" id="1.20.120.1080">
    <property type="match status" value="1"/>
</dbReference>
<dbReference type="EC" id="3.6.4.13" evidence="1"/>
<evidence type="ECO:0000256" key="5">
    <source>
        <dbReference type="ARBA" id="ARBA00022840"/>
    </source>
</evidence>
<dbReference type="GO" id="GO:0003724">
    <property type="term" value="F:RNA helicase activity"/>
    <property type="evidence" value="ECO:0007669"/>
    <property type="project" value="UniProtKB-EC"/>
</dbReference>
<name>A0AAD1U8K1_EUPCR</name>
<evidence type="ECO:0000259" key="7">
    <source>
        <dbReference type="PROSITE" id="PS51192"/>
    </source>
</evidence>
<dbReference type="Pfam" id="PF00270">
    <property type="entry name" value="DEAD"/>
    <property type="match status" value="1"/>
</dbReference>
<dbReference type="GO" id="GO:0005730">
    <property type="term" value="C:nucleolus"/>
    <property type="evidence" value="ECO:0007669"/>
    <property type="project" value="UniProtKB-ARBA"/>
</dbReference>
<dbReference type="InterPro" id="IPR011709">
    <property type="entry name" value="DEAD-box_helicase_OB_fold"/>
</dbReference>
<keyword evidence="2" id="KW-0547">Nucleotide-binding</keyword>
<evidence type="ECO:0000259" key="8">
    <source>
        <dbReference type="PROSITE" id="PS51194"/>
    </source>
</evidence>
<dbReference type="EMBL" id="CAMPGE010002240">
    <property type="protein sequence ID" value="CAI2361039.1"/>
    <property type="molecule type" value="Genomic_DNA"/>
</dbReference>
<keyword evidence="4" id="KW-0347">Helicase</keyword>
<feature type="domain" description="Helicase ATP-binding" evidence="7">
    <location>
        <begin position="33"/>
        <end position="195"/>
    </location>
</feature>
<dbReference type="InterPro" id="IPR027417">
    <property type="entry name" value="P-loop_NTPase"/>
</dbReference>
<dbReference type="SMART" id="SM00847">
    <property type="entry name" value="HA2"/>
    <property type="match status" value="1"/>
</dbReference>
<proteinExistence type="predicted"/>
<dbReference type="SUPFAM" id="SSF52540">
    <property type="entry name" value="P-loop containing nucleoside triphosphate hydrolases"/>
    <property type="match status" value="1"/>
</dbReference>
<evidence type="ECO:0000313" key="10">
    <source>
        <dbReference type="Proteomes" id="UP001295684"/>
    </source>
</evidence>
<dbReference type="CDD" id="cd18791">
    <property type="entry name" value="SF2_C_RHA"/>
    <property type="match status" value="1"/>
</dbReference>
<evidence type="ECO:0000313" key="9">
    <source>
        <dbReference type="EMBL" id="CAI2361039.1"/>
    </source>
</evidence>
<dbReference type="PROSITE" id="PS51194">
    <property type="entry name" value="HELICASE_CTER"/>
    <property type="match status" value="1"/>
</dbReference>
<comment type="caution">
    <text evidence="9">The sequence shown here is derived from an EMBL/GenBank/DDBJ whole genome shotgun (WGS) entry which is preliminary data.</text>
</comment>
<sequence>MNKHKRLKKSFKPTFSKFGGSLPIFSHKDAITAALAEPSSGLIICGQTGCGKTTQVPKYILEAGLSSSKMIAVTQPRRVAAVTIAQRVAHELGSSCGQTVGYSVRFDKRVSDDTKICYLTDGMLLREAILDPTLSKFGVIILDEVHERTVSTDVLMAIVKKLRETRDLKVIVMSATIDIPKISEYFGIDKVVSVKGRTYPVEIYNLKQPEGNYVDNAMISILQTHLEHPEGDILCFLTGQEDIEDLQSLLEEKIELGKHPDYNMAPLVVVPLYANLPNHLQLRAFEKCEGRKVILATNIAETSVTINGIRYIIDSGLCKMKSFQTTTGVDTLKITAISKNSATQRSGRAGREAPGKCFRLYTEEIYDEMSDSTPPEIFRTNLSRVIIQLKAMGIKDVSDFDFIDKPSKQLYINAFKELNDLRCLDADANLNELGRKMSIIPTEPVYSKLLIHSTKTEYKNISKDIVIIVAMLSVENIFYAPRNFQRKAERKHKKFFVLDSDHLTLLNVYNYYIKNKGNSGFCKENFINEKSLKKATQISNQLLGYLKTLSQKSDGTVEETKAEVINELDMIAKEADENYDRNQLITKCLYEGLPLNTYQCHENIYRSTKTHEECNIHPTSVLFNKFPTYVVCSEIIITSKKYMRFCTDISKVYVKD</sequence>
<dbReference type="Proteomes" id="UP001295684">
    <property type="component" value="Unassembled WGS sequence"/>
</dbReference>
<dbReference type="Pfam" id="PF07717">
    <property type="entry name" value="OB_NTP_bind"/>
    <property type="match status" value="1"/>
</dbReference>
<comment type="catalytic activity">
    <reaction evidence="6">
        <text>ATP + H2O = ADP + phosphate + H(+)</text>
        <dbReference type="Rhea" id="RHEA:13065"/>
        <dbReference type="ChEBI" id="CHEBI:15377"/>
        <dbReference type="ChEBI" id="CHEBI:15378"/>
        <dbReference type="ChEBI" id="CHEBI:30616"/>
        <dbReference type="ChEBI" id="CHEBI:43474"/>
        <dbReference type="ChEBI" id="CHEBI:456216"/>
        <dbReference type="EC" id="3.6.4.13"/>
    </reaction>
</comment>
<accession>A0AAD1U8K1</accession>
<dbReference type="GO" id="GO:0016787">
    <property type="term" value="F:hydrolase activity"/>
    <property type="evidence" value="ECO:0007669"/>
    <property type="project" value="UniProtKB-KW"/>
</dbReference>
<evidence type="ECO:0000256" key="2">
    <source>
        <dbReference type="ARBA" id="ARBA00022741"/>
    </source>
</evidence>
<dbReference type="GO" id="GO:0003725">
    <property type="term" value="F:double-stranded RNA binding"/>
    <property type="evidence" value="ECO:0007669"/>
    <property type="project" value="TreeGrafter"/>
</dbReference>
<keyword evidence="5" id="KW-0067">ATP-binding</keyword>
<keyword evidence="3" id="KW-0378">Hydrolase</keyword>
<organism evidence="9 10">
    <name type="scientific">Euplotes crassus</name>
    <dbReference type="NCBI Taxonomy" id="5936"/>
    <lineage>
        <taxon>Eukaryota</taxon>
        <taxon>Sar</taxon>
        <taxon>Alveolata</taxon>
        <taxon>Ciliophora</taxon>
        <taxon>Intramacronucleata</taxon>
        <taxon>Spirotrichea</taxon>
        <taxon>Hypotrichia</taxon>
        <taxon>Euplotida</taxon>
        <taxon>Euplotidae</taxon>
        <taxon>Moneuplotes</taxon>
    </lineage>
</organism>
<dbReference type="PANTHER" id="PTHR18934:SF118">
    <property type="entry name" value="ATP-DEPENDENT RNA HELICASE DHX33"/>
    <property type="match status" value="1"/>
</dbReference>
<dbReference type="Gene3D" id="3.40.50.300">
    <property type="entry name" value="P-loop containing nucleotide triphosphate hydrolases"/>
    <property type="match status" value="2"/>
</dbReference>
<dbReference type="AlphaFoldDB" id="A0AAD1U8K1"/>
<evidence type="ECO:0000256" key="4">
    <source>
        <dbReference type="ARBA" id="ARBA00022806"/>
    </source>
</evidence>
<evidence type="ECO:0000256" key="3">
    <source>
        <dbReference type="ARBA" id="ARBA00022801"/>
    </source>
</evidence>
<protein>
    <recommendedName>
        <fullName evidence="1">RNA helicase</fullName>
        <ecNumber evidence="1">3.6.4.13</ecNumber>
    </recommendedName>
</protein>
<reference evidence="9" key="1">
    <citation type="submission" date="2023-07" db="EMBL/GenBank/DDBJ databases">
        <authorList>
            <consortium name="AG Swart"/>
            <person name="Singh M."/>
            <person name="Singh A."/>
            <person name="Seah K."/>
            <person name="Emmerich C."/>
        </authorList>
    </citation>
    <scope>NUCLEOTIDE SEQUENCE</scope>
    <source>
        <strain evidence="9">DP1</strain>
    </source>
</reference>
<dbReference type="InterPro" id="IPR002464">
    <property type="entry name" value="DNA/RNA_helicase_DEAH_CS"/>
</dbReference>
<dbReference type="SMART" id="SM00487">
    <property type="entry name" value="DEXDc"/>
    <property type="match status" value="1"/>
</dbReference>
<dbReference type="Pfam" id="PF00271">
    <property type="entry name" value="Helicase_C"/>
    <property type="match status" value="1"/>
</dbReference>
<dbReference type="Pfam" id="PF21010">
    <property type="entry name" value="HA2_C"/>
    <property type="match status" value="1"/>
</dbReference>
<dbReference type="InterPro" id="IPR007502">
    <property type="entry name" value="Helicase-assoc_dom"/>
</dbReference>
<dbReference type="PROSITE" id="PS00690">
    <property type="entry name" value="DEAH_ATP_HELICASE"/>
    <property type="match status" value="1"/>
</dbReference>
<feature type="domain" description="Helicase C-terminal" evidence="8">
    <location>
        <begin position="213"/>
        <end position="393"/>
    </location>
</feature>
<evidence type="ECO:0000256" key="1">
    <source>
        <dbReference type="ARBA" id="ARBA00012552"/>
    </source>
</evidence>
<evidence type="ECO:0000256" key="6">
    <source>
        <dbReference type="ARBA" id="ARBA00047984"/>
    </source>
</evidence>
<keyword evidence="10" id="KW-1185">Reference proteome</keyword>
<dbReference type="GO" id="GO:0045943">
    <property type="term" value="P:positive regulation of transcription by RNA polymerase I"/>
    <property type="evidence" value="ECO:0007669"/>
    <property type="project" value="TreeGrafter"/>
</dbReference>
<dbReference type="FunFam" id="3.40.50.300:FF:000145">
    <property type="entry name" value="probable ATP-dependent RNA helicase DHX40"/>
    <property type="match status" value="1"/>
</dbReference>